<proteinExistence type="inferred from homology"/>
<dbReference type="GO" id="GO:0019677">
    <property type="term" value="P:NAD+ catabolic process"/>
    <property type="evidence" value="ECO:0007669"/>
    <property type="project" value="Ensembl"/>
</dbReference>
<dbReference type="InParanoid" id="A0A7N5KBF5"/>
<dbReference type="GO" id="GO:0005829">
    <property type="term" value="C:cytosol"/>
    <property type="evidence" value="ECO:0007669"/>
    <property type="project" value="Ensembl"/>
</dbReference>
<evidence type="ECO:0000256" key="4">
    <source>
        <dbReference type="ARBA" id="ARBA00022691"/>
    </source>
</evidence>
<dbReference type="PROSITE" id="PS51681">
    <property type="entry name" value="SAM_MT_NNMT_PNMT_TEMT"/>
    <property type="match status" value="1"/>
</dbReference>
<dbReference type="InterPro" id="IPR000940">
    <property type="entry name" value="NNMT_TEMT_trans"/>
</dbReference>
<dbReference type="GO" id="GO:0008112">
    <property type="term" value="F:nicotinamide N-methyltransferase activity"/>
    <property type="evidence" value="ECO:0007669"/>
    <property type="project" value="Ensembl"/>
</dbReference>
<dbReference type="Ensembl" id="ENSAMET00000044806.1">
    <property type="protein sequence ID" value="ENSAMEP00000037749.1"/>
    <property type="gene ID" value="ENSAMEG00000013281.2"/>
</dbReference>
<gene>
    <name evidence="6" type="primary">NNMT</name>
</gene>
<dbReference type="Proteomes" id="UP000008912">
    <property type="component" value="Unassembled WGS sequence"/>
</dbReference>
<reference evidence="6" key="2">
    <citation type="submission" date="2025-08" db="UniProtKB">
        <authorList>
            <consortium name="Ensembl"/>
        </authorList>
    </citation>
    <scope>IDENTIFICATION</scope>
</reference>
<evidence type="ECO:0000313" key="6">
    <source>
        <dbReference type="Ensembl" id="ENSAMEP00000037749.1"/>
    </source>
</evidence>
<keyword evidence="3" id="KW-0808">Transferase</keyword>
<dbReference type="GO" id="GO:0045722">
    <property type="term" value="P:positive regulation of gluconeogenesis"/>
    <property type="evidence" value="ECO:0007669"/>
    <property type="project" value="Ensembl"/>
</dbReference>
<reference evidence="6" key="3">
    <citation type="submission" date="2025-09" db="UniProtKB">
        <authorList>
            <consortium name="Ensembl"/>
        </authorList>
    </citation>
    <scope>IDENTIFICATION</scope>
</reference>
<keyword evidence="2" id="KW-0489">Methyltransferase</keyword>
<accession>A0A7N5KBF5</accession>
<dbReference type="SUPFAM" id="SSF53335">
    <property type="entry name" value="S-adenosyl-L-methionine-dependent methyltransferases"/>
    <property type="match status" value="2"/>
</dbReference>
<keyword evidence="5" id="KW-0007">Acetylation</keyword>
<organism evidence="6 7">
    <name type="scientific">Ailuropoda melanoleuca</name>
    <name type="common">Giant panda</name>
    <dbReference type="NCBI Taxonomy" id="9646"/>
    <lineage>
        <taxon>Eukaryota</taxon>
        <taxon>Metazoa</taxon>
        <taxon>Chordata</taxon>
        <taxon>Craniata</taxon>
        <taxon>Vertebrata</taxon>
        <taxon>Euteleostomi</taxon>
        <taxon>Mammalia</taxon>
        <taxon>Eutheria</taxon>
        <taxon>Laurasiatheria</taxon>
        <taxon>Carnivora</taxon>
        <taxon>Caniformia</taxon>
        <taxon>Ursidae</taxon>
        <taxon>Ailuropoda</taxon>
    </lineage>
</organism>
<evidence type="ECO:0000256" key="5">
    <source>
        <dbReference type="ARBA" id="ARBA00022990"/>
    </source>
</evidence>
<evidence type="ECO:0000256" key="1">
    <source>
        <dbReference type="ARBA" id="ARBA00007996"/>
    </source>
</evidence>
<keyword evidence="4" id="KW-0949">S-adenosyl-L-methionine</keyword>
<dbReference type="PANTHER" id="PTHR10867">
    <property type="entry name" value="NNMT/PNMT/TEMT FAMILY MEMBER"/>
    <property type="match status" value="1"/>
</dbReference>
<dbReference type="PANTHER" id="PTHR10867:SF32">
    <property type="entry name" value="NICOTINAMIDE N-METHYLTRANSFERASE"/>
    <property type="match status" value="1"/>
</dbReference>
<sequence length="369" mass="41492">MALPFPHTHLLGALAQKFHHLLEQPKHSWVTPWILEEREGESWTQDRATMEPSFTSKDTYLRHFNPRDYLEKYYNFGSRHSAENEILRHLLKNLFKIFCLDGVKGDLLIDIGSGPTIYQLLSACESFKEIIATDYTDQNLQELEKWLKKEPGAFDWSPVVTYVCELEGNSPVPLSRPAQRTVPPAAERCCCYACGRGRLTDSFASYIKRPRQYPSSDPAGSVCYFLAKELEKEEKLRRTVRRVLKCDVTQSRPLGAVSLPPADCLLSTLCLDAACPDLPAYCAALRNLGSLLKPGGFLVVVDALKSSYYMIGEQRFSSLCLGQEAIEAAVREAGYSVERFEVICQSYSSTMCDNEGLFSLVGRKLSTSV</sequence>
<dbReference type="GO" id="GO:0006769">
    <property type="term" value="P:nicotinamide metabolic process"/>
    <property type="evidence" value="ECO:0007669"/>
    <property type="project" value="Ensembl"/>
</dbReference>
<dbReference type="InterPro" id="IPR029063">
    <property type="entry name" value="SAM-dependent_MTases_sf"/>
</dbReference>
<dbReference type="GO" id="GO:0032259">
    <property type="term" value="P:methylation"/>
    <property type="evidence" value="ECO:0007669"/>
    <property type="project" value="UniProtKB-KW"/>
</dbReference>
<dbReference type="Gene3D" id="3.40.50.150">
    <property type="entry name" value="Vaccinia Virus protein VP39"/>
    <property type="match status" value="2"/>
</dbReference>
<dbReference type="AlphaFoldDB" id="A0A7N5KBF5"/>
<dbReference type="PROSITE" id="PS01100">
    <property type="entry name" value="NNMT_PNMT_TEMT"/>
    <property type="match status" value="1"/>
</dbReference>
<dbReference type="Pfam" id="PF01234">
    <property type="entry name" value="NNMT_PNMT_TEMT"/>
    <property type="match status" value="2"/>
</dbReference>
<reference evidence="6 7" key="1">
    <citation type="journal article" date="2010" name="Nature">
        <title>The sequence and de novo assembly of the giant panda genome.</title>
        <authorList>
            <person name="Li R."/>
            <person name="Fan W."/>
            <person name="Tian G."/>
            <person name="Zhu H."/>
            <person name="He L."/>
            <person name="Cai J."/>
            <person name="Huang Q."/>
            <person name="Cai Q."/>
            <person name="Li B."/>
            <person name="Bai Y."/>
            <person name="Zhang Z."/>
            <person name="Zhang Y."/>
            <person name="Wang W."/>
            <person name="Li J."/>
            <person name="Wei F."/>
            <person name="Li H."/>
            <person name="Jian M."/>
            <person name="Li J."/>
            <person name="Zhang Z."/>
            <person name="Nielsen R."/>
            <person name="Li D."/>
            <person name="Gu W."/>
            <person name="Yang Z."/>
            <person name="Xuan Z."/>
            <person name="Ryder O.A."/>
            <person name="Leung F.C."/>
            <person name="Zhou Y."/>
            <person name="Cao J."/>
            <person name="Sun X."/>
            <person name="Fu Y."/>
            <person name="Fang X."/>
            <person name="Guo X."/>
            <person name="Wang B."/>
            <person name="Hou R."/>
            <person name="Shen F."/>
            <person name="Mu B."/>
            <person name="Ni P."/>
            <person name="Lin R."/>
            <person name="Qian W."/>
            <person name="Wang G."/>
            <person name="Yu C."/>
            <person name="Nie W."/>
            <person name="Wang J."/>
            <person name="Wu Z."/>
            <person name="Liang H."/>
            <person name="Min J."/>
            <person name="Wu Q."/>
            <person name="Cheng S."/>
            <person name="Ruan J."/>
            <person name="Wang M."/>
            <person name="Shi Z."/>
            <person name="Wen M."/>
            <person name="Liu B."/>
            <person name="Ren X."/>
            <person name="Zheng H."/>
            <person name="Dong D."/>
            <person name="Cook K."/>
            <person name="Shan G."/>
            <person name="Zhang H."/>
            <person name="Kosiol C."/>
            <person name="Xie X."/>
            <person name="Lu Z."/>
            <person name="Zheng H."/>
            <person name="Li Y."/>
            <person name="Steiner C.C."/>
            <person name="Lam T.T."/>
            <person name="Lin S."/>
            <person name="Zhang Q."/>
            <person name="Li G."/>
            <person name="Tian J."/>
            <person name="Gong T."/>
            <person name="Liu H."/>
            <person name="Zhang D."/>
            <person name="Fang L."/>
            <person name="Ye C."/>
            <person name="Zhang J."/>
            <person name="Hu W."/>
            <person name="Xu A."/>
            <person name="Ren Y."/>
            <person name="Zhang G."/>
            <person name="Bruford M.W."/>
            <person name="Li Q."/>
            <person name="Ma L."/>
            <person name="Guo Y."/>
            <person name="An N."/>
            <person name="Hu Y."/>
            <person name="Zheng Y."/>
            <person name="Shi Y."/>
            <person name="Li Z."/>
            <person name="Liu Q."/>
            <person name="Chen Y."/>
            <person name="Zhao J."/>
            <person name="Qu N."/>
            <person name="Zhao S."/>
            <person name="Tian F."/>
            <person name="Wang X."/>
            <person name="Wang H."/>
            <person name="Xu L."/>
            <person name="Liu X."/>
            <person name="Vinar T."/>
            <person name="Wang Y."/>
            <person name="Lam T.W."/>
            <person name="Yiu S.M."/>
            <person name="Liu S."/>
            <person name="Zhang H."/>
            <person name="Li D."/>
            <person name="Huang Y."/>
            <person name="Wang X."/>
            <person name="Yang G."/>
            <person name="Jiang Z."/>
            <person name="Wang J."/>
            <person name="Qin N."/>
            <person name="Li L."/>
            <person name="Li J."/>
            <person name="Bolund L."/>
            <person name="Kristiansen K."/>
            <person name="Wong G.K."/>
            <person name="Olson M."/>
            <person name="Zhang X."/>
            <person name="Li S."/>
            <person name="Yang H."/>
            <person name="Wang J."/>
            <person name="Wang J."/>
        </authorList>
    </citation>
    <scope>NUCLEOTIDE SEQUENCE [LARGE SCALE GENOMIC DNA]</scope>
</reference>
<dbReference type="GeneTree" id="ENSGT00390000011708"/>
<protein>
    <submittedName>
        <fullName evidence="6">Nicotinamide N-methyltransferase</fullName>
    </submittedName>
</protein>
<evidence type="ECO:0000313" key="7">
    <source>
        <dbReference type="Proteomes" id="UP000008912"/>
    </source>
</evidence>
<evidence type="ECO:0000256" key="2">
    <source>
        <dbReference type="ARBA" id="ARBA00022603"/>
    </source>
</evidence>
<name>A0A7N5KBF5_AILME</name>
<comment type="similarity">
    <text evidence="1">Belongs to the class I-like SAM-binding methyltransferase superfamily. NNMT/PNMT/TEMT family.</text>
</comment>
<dbReference type="InterPro" id="IPR025820">
    <property type="entry name" value="NNMT/PNMT/TEMT_CS"/>
</dbReference>
<evidence type="ECO:0000256" key="3">
    <source>
        <dbReference type="ARBA" id="ARBA00022679"/>
    </source>
</evidence>
<keyword evidence="7" id="KW-1185">Reference proteome</keyword>